<feature type="binding site" description="axial binding residue" evidence="14">
    <location>
        <position position="460"/>
    </location>
    <ligand>
        <name>heme</name>
        <dbReference type="ChEBI" id="CHEBI:30413"/>
    </ligand>
    <ligandPart>
        <name>Fe</name>
        <dbReference type="ChEBI" id="CHEBI:18248"/>
    </ligandPart>
</feature>
<keyword evidence="13" id="KW-0472">Membrane</keyword>
<dbReference type="FunFam" id="1.10.630.10:FF:000238">
    <property type="entry name" value="Cytochrome P450 2A6"/>
    <property type="match status" value="1"/>
</dbReference>
<sequence>TLLLGVVILVTIFYQIYNFLFGKPCPNFPNGPPRLPFVGSYLFMLMINSKHLHLAALKLGEFYKTKILGMYLSNFPTVVLNDYDDVKEMYNRTDFDGRPDLMLARLREPSFNKRGIFFADGPDWHTQRRFFLRNLRDYGFGRRFNELEIEAHHELSNWIDMLKYGAKYEHENEIIDKNGCALVPHLFLIPSPNIFLQVLFLERFARNENQAALYETSKNVLKFFRYSDDYGTIVSIVPWIRHIFPKLSKYNILRETAMDSYDFIKKLVDRHAENYDENIQNSFIDLYLKEAQKHEPVNEETRFSYQYDQLVSGCLDFFIPASAGSPMQMAFMVRRLLQYPHVMTKIQNEIDEVVGNGRLPGLDDRINLPYTEAFIRETMRIDTMVASGLAHTALKDTQLHGYDIPKGTIFMSTLYQIHLQESVWGDPLNFRPERFLDERTGKLCLSKDKSLPFGAGKRLCAGETHARNSIFLIMSALLQNFTLQVPDDVKKFDFDSVITGINRSPPDFRVKLVAR</sequence>
<evidence type="ECO:0000256" key="15">
    <source>
        <dbReference type="RuleBase" id="RU000461"/>
    </source>
</evidence>
<evidence type="ECO:0000313" key="16">
    <source>
        <dbReference type="EMBL" id="JAB58015.1"/>
    </source>
</evidence>
<dbReference type="SUPFAM" id="SSF48264">
    <property type="entry name" value="Cytochrome P450"/>
    <property type="match status" value="1"/>
</dbReference>
<accession>U5ETL8</accession>
<reference evidence="16" key="1">
    <citation type="journal article" date="2014" name="Insect Biochem. Mol. Biol.">
        <title>An insight into the sialome of the frog biting fly, Corethrella appendiculata.</title>
        <authorList>
            <person name="Ribeiro J.M.C."/>
            <person name="Chagas A.C."/>
            <person name="Pham V.M."/>
            <person name="Lounibos L.P."/>
            <person name="Calvo E."/>
        </authorList>
    </citation>
    <scope>NUCLEOTIDE SEQUENCE</scope>
    <source>
        <tissue evidence="16">Salivary glands</tissue>
    </source>
</reference>
<evidence type="ECO:0000256" key="2">
    <source>
        <dbReference type="ARBA" id="ARBA00003690"/>
    </source>
</evidence>
<keyword evidence="6 14" id="KW-0349">Heme</keyword>
<dbReference type="Pfam" id="PF00067">
    <property type="entry name" value="p450"/>
    <property type="match status" value="1"/>
</dbReference>
<comment type="function">
    <text evidence="2">May be involved in the metabolism of insect hormones and in the breakdown of synthetic insecticides.</text>
</comment>
<keyword evidence="9" id="KW-0492">Microsome</keyword>
<comment type="subcellular location">
    <subcellularLocation>
        <location evidence="4">Endoplasmic reticulum membrane</location>
        <topology evidence="4">Peripheral membrane protein</topology>
    </subcellularLocation>
    <subcellularLocation>
        <location evidence="3">Microsome membrane</location>
        <topology evidence="3">Peripheral membrane protein</topology>
    </subcellularLocation>
</comment>
<dbReference type="EMBL" id="GANO01001856">
    <property type="protein sequence ID" value="JAB58015.1"/>
    <property type="molecule type" value="mRNA"/>
</dbReference>
<organism evidence="16">
    <name type="scientific">Corethrella appendiculata</name>
    <dbReference type="NCBI Taxonomy" id="1370023"/>
    <lineage>
        <taxon>Eukaryota</taxon>
        <taxon>Metazoa</taxon>
        <taxon>Ecdysozoa</taxon>
        <taxon>Arthropoda</taxon>
        <taxon>Hexapoda</taxon>
        <taxon>Insecta</taxon>
        <taxon>Pterygota</taxon>
        <taxon>Neoptera</taxon>
        <taxon>Endopterygota</taxon>
        <taxon>Diptera</taxon>
        <taxon>Nematocera</taxon>
        <taxon>Culicoidea</taxon>
        <taxon>Chaoboridae</taxon>
        <taxon>Corethrella</taxon>
    </lineage>
</organism>
<dbReference type="GO" id="GO:0006805">
    <property type="term" value="P:xenobiotic metabolic process"/>
    <property type="evidence" value="ECO:0007669"/>
    <property type="project" value="TreeGrafter"/>
</dbReference>
<comment type="similarity">
    <text evidence="5 15">Belongs to the cytochrome P450 family.</text>
</comment>
<dbReference type="GO" id="GO:0005506">
    <property type="term" value="F:iron ion binding"/>
    <property type="evidence" value="ECO:0007669"/>
    <property type="project" value="InterPro"/>
</dbReference>
<keyword evidence="7 14" id="KW-0479">Metal-binding</keyword>
<evidence type="ECO:0000256" key="7">
    <source>
        <dbReference type="ARBA" id="ARBA00022723"/>
    </source>
</evidence>
<dbReference type="InterPro" id="IPR036396">
    <property type="entry name" value="Cyt_P450_sf"/>
</dbReference>
<dbReference type="GO" id="GO:0006082">
    <property type="term" value="P:organic acid metabolic process"/>
    <property type="evidence" value="ECO:0007669"/>
    <property type="project" value="TreeGrafter"/>
</dbReference>
<dbReference type="PANTHER" id="PTHR24300:SF376">
    <property type="entry name" value="CYTOCHROME P450 15A1"/>
    <property type="match status" value="1"/>
</dbReference>
<evidence type="ECO:0000256" key="5">
    <source>
        <dbReference type="ARBA" id="ARBA00010617"/>
    </source>
</evidence>
<dbReference type="PROSITE" id="PS00086">
    <property type="entry name" value="CYTOCHROME_P450"/>
    <property type="match status" value="1"/>
</dbReference>
<protein>
    <submittedName>
        <fullName evidence="16">Putative cytochrome p450 cyp2 subfamily protein</fullName>
    </submittedName>
</protein>
<evidence type="ECO:0000256" key="14">
    <source>
        <dbReference type="PIRSR" id="PIRSR602401-1"/>
    </source>
</evidence>
<evidence type="ECO:0000256" key="13">
    <source>
        <dbReference type="ARBA" id="ARBA00023136"/>
    </source>
</evidence>
<evidence type="ECO:0000256" key="4">
    <source>
        <dbReference type="ARBA" id="ARBA00004406"/>
    </source>
</evidence>
<name>U5ETL8_9DIPT</name>
<keyword evidence="8" id="KW-0256">Endoplasmic reticulum</keyword>
<dbReference type="PRINTS" id="PR00385">
    <property type="entry name" value="P450"/>
</dbReference>
<dbReference type="GO" id="GO:0008395">
    <property type="term" value="F:steroid hydroxylase activity"/>
    <property type="evidence" value="ECO:0007669"/>
    <property type="project" value="TreeGrafter"/>
</dbReference>
<evidence type="ECO:0000256" key="10">
    <source>
        <dbReference type="ARBA" id="ARBA00023002"/>
    </source>
</evidence>
<evidence type="ECO:0000256" key="8">
    <source>
        <dbReference type="ARBA" id="ARBA00022824"/>
    </source>
</evidence>
<dbReference type="InterPro" id="IPR002401">
    <property type="entry name" value="Cyt_P450_E_grp-I"/>
</dbReference>
<evidence type="ECO:0000256" key="6">
    <source>
        <dbReference type="ARBA" id="ARBA00022617"/>
    </source>
</evidence>
<dbReference type="AlphaFoldDB" id="U5ETL8"/>
<dbReference type="GO" id="GO:0020037">
    <property type="term" value="F:heme binding"/>
    <property type="evidence" value="ECO:0007669"/>
    <property type="project" value="InterPro"/>
</dbReference>
<evidence type="ECO:0000256" key="12">
    <source>
        <dbReference type="ARBA" id="ARBA00023033"/>
    </source>
</evidence>
<dbReference type="PANTHER" id="PTHR24300">
    <property type="entry name" value="CYTOCHROME P450 508A4-RELATED"/>
    <property type="match status" value="1"/>
</dbReference>
<evidence type="ECO:0000256" key="9">
    <source>
        <dbReference type="ARBA" id="ARBA00022848"/>
    </source>
</evidence>
<evidence type="ECO:0000256" key="11">
    <source>
        <dbReference type="ARBA" id="ARBA00023004"/>
    </source>
</evidence>
<keyword evidence="11 14" id="KW-0408">Iron</keyword>
<keyword evidence="12 15" id="KW-0503">Monooxygenase</keyword>
<dbReference type="GO" id="GO:0016712">
    <property type="term" value="F:oxidoreductase activity, acting on paired donors, with incorporation or reduction of molecular oxygen, reduced flavin or flavoprotein as one donor, and incorporation of one atom of oxygen"/>
    <property type="evidence" value="ECO:0007669"/>
    <property type="project" value="TreeGrafter"/>
</dbReference>
<dbReference type="InterPro" id="IPR001128">
    <property type="entry name" value="Cyt_P450"/>
</dbReference>
<evidence type="ECO:0000256" key="3">
    <source>
        <dbReference type="ARBA" id="ARBA00004174"/>
    </source>
</evidence>
<dbReference type="InterPro" id="IPR017972">
    <property type="entry name" value="Cyt_P450_CS"/>
</dbReference>
<feature type="non-terminal residue" evidence="16">
    <location>
        <position position="1"/>
    </location>
</feature>
<comment type="cofactor">
    <cofactor evidence="1 14">
        <name>heme</name>
        <dbReference type="ChEBI" id="CHEBI:30413"/>
    </cofactor>
</comment>
<dbReference type="InterPro" id="IPR050182">
    <property type="entry name" value="Cytochrome_P450_fam2"/>
</dbReference>
<proteinExistence type="evidence at transcript level"/>
<dbReference type="PRINTS" id="PR00463">
    <property type="entry name" value="EP450I"/>
</dbReference>
<dbReference type="Gene3D" id="1.10.630.10">
    <property type="entry name" value="Cytochrome P450"/>
    <property type="match status" value="1"/>
</dbReference>
<evidence type="ECO:0000256" key="1">
    <source>
        <dbReference type="ARBA" id="ARBA00001971"/>
    </source>
</evidence>
<dbReference type="GO" id="GO:0005789">
    <property type="term" value="C:endoplasmic reticulum membrane"/>
    <property type="evidence" value="ECO:0007669"/>
    <property type="project" value="UniProtKB-SubCell"/>
</dbReference>
<keyword evidence="10 15" id="KW-0560">Oxidoreductase</keyword>